<evidence type="ECO:0000256" key="3">
    <source>
        <dbReference type="ARBA" id="ARBA00009205"/>
    </source>
</evidence>
<comment type="similarity">
    <text evidence="3">Belongs to the CFAP300 family.</text>
</comment>
<gene>
    <name evidence="9" type="primary">LOC106055639</name>
</gene>
<dbReference type="PANTHER" id="PTHR31078:SF1">
    <property type="entry name" value="CILIA- AND FLAGELLA-ASSOCIATED PROTEIN 300"/>
    <property type="match status" value="1"/>
</dbReference>
<dbReference type="PANTHER" id="PTHR31078">
    <property type="entry name" value="CILIA- AND FLAGELLA-ASSOCIATED PROTEIN 300"/>
    <property type="match status" value="1"/>
</dbReference>
<comment type="function">
    <text evidence="1">Cilium- and flagellum-specific protein that plays a role in axonemal structure organization and motility. May play a role in outer and inner dynein arm assembly.</text>
</comment>
<dbReference type="GeneID" id="106055639"/>
<organism evidence="8 9">
    <name type="scientific">Biomphalaria glabrata</name>
    <name type="common">Bloodfluke planorb</name>
    <name type="synonym">Freshwater snail</name>
    <dbReference type="NCBI Taxonomy" id="6526"/>
    <lineage>
        <taxon>Eukaryota</taxon>
        <taxon>Metazoa</taxon>
        <taxon>Spiralia</taxon>
        <taxon>Lophotrochozoa</taxon>
        <taxon>Mollusca</taxon>
        <taxon>Gastropoda</taxon>
        <taxon>Heterobranchia</taxon>
        <taxon>Euthyneura</taxon>
        <taxon>Panpulmonata</taxon>
        <taxon>Hygrophila</taxon>
        <taxon>Lymnaeoidea</taxon>
        <taxon>Planorbidae</taxon>
        <taxon>Biomphalaria</taxon>
    </lineage>
</organism>
<keyword evidence="8" id="KW-1185">Reference proteome</keyword>
<name>A0A9W2Z0S4_BIOGL</name>
<reference evidence="9" key="1">
    <citation type="submission" date="2025-08" db="UniProtKB">
        <authorList>
            <consortium name="RefSeq"/>
        </authorList>
    </citation>
    <scope>IDENTIFICATION</scope>
</reference>
<evidence type="ECO:0000256" key="4">
    <source>
        <dbReference type="ARBA" id="ARBA00022174"/>
    </source>
</evidence>
<keyword evidence="7" id="KW-0966">Cell projection</keyword>
<dbReference type="InterPro" id="IPR029416">
    <property type="entry name" value="CFAP300"/>
</dbReference>
<dbReference type="RefSeq" id="XP_055868500.1">
    <property type="nucleotide sequence ID" value="XM_056012525.1"/>
</dbReference>
<evidence type="ECO:0000256" key="5">
    <source>
        <dbReference type="ARBA" id="ARBA00022490"/>
    </source>
</evidence>
<keyword evidence="6" id="KW-0206">Cytoskeleton</keyword>
<sequence>MADNVAKFTFVPLAKSFSCLESKDNQEYFLKWSIKNRLHATMFTFDQYFQPYEINKFALDFFKDANVTANIKVTSESGSTSCLGIKAEKVEVKTVPCSILSMTFFDKIMDGEVARENGDIKKCFDEFQQDFTISDNLRQMLLNEDSDVYCQYNEQEREEFLFLLFSHLCLGGRLCQFEDNVQPYMDVAKALYKDLISVQKNADTKQLSIISHVFKVYCYDAKGQMYFPSTKRHTQDFAYLVIDPLKRTVTCLSHTFGTSF</sequence>
<dbReference type="GO" id="GO:0005930">
    <property type="term" value="C:axoneme"/>
    <property type="evidence" value="ECO:0007669"/>
    <property type="project" value="UniProtKB-SubCell"/>
</dbReference>
<dbReference type="Pfam" id="PF14926">
    <property type="entry name" value="CFAP300"/>
    <property type="match status" value="1"/>
</dbReference>
<evidence type="ECO:0000313" key="9">
    <source>
        <dbReference type="RefSeq" id="XP_055868500.1"/>
    </source>
</evidence>
<evidence type="ECO:0000256" key="2">
    <source>
        <dbReference type="ARBA" id="ARBA00004430"/>
    </source>
</evidence>
<accession>A0A9W2Z0S4</accession>
<dbReference type="AlphaFoldDB" id="A0A9W2Z0S4"/>
<evidence type="ECO:0000256" key="6">
    <source>
        <dbReference type="ARBA" id="ARBA00023212"/>
    </source>
</evidence>
<comment type="subcellular location">
    <subcellularLocation>
        <location evidence="2">Cytoplasm</location>
        <location evidence="2">Cytoskeleton</location>
        <location evidence="2">Cilium axoneme</location>
    </subcellularLocation>
</comment>
<dbReference type="OMA" id="FYHCYGV"/>
<evidence type="ECO:0000256" key="1">
    <source>
        <dbReference type="ARBA" id="ARBA00002404"/>
    </source>
</evidence>
<keyword evidence="5" id="KW-0963">Cytoplasm</keyword>
<evidence type="ECO:0000313" key="8">
    <source>
        <dbReference type="Proteomes" id="UP001165740"/>
    </source>
</evidence>
<proteinExistence type="inferred from homology"/>
<evidence type="ECO:0000256" key="7">
    <source>
        <dbReference type="ARBA" id="ARBA00023273"/>
    </source>
</evidence>
<protein>
    <recommendedName>
        <fullName evidence="4">Cilia- and flagella-associated protein 300</fullName>
    </recommendedName>
</protein>
<dbReference type="Proteomes" id="UP001165740">
    <property type="component" value="Chromosome 15"/>
</dbReference>
<dbReference type="OrthoDB" id="10259249at2759"/>